<reference evidence="1 2" key="1">
    <citation type="submission" date="2016-10" db="EMBL/GenBank/DDBJ databases">
        <authorList>
            <person name="Varghese N."/>
            <person name="Submissions S."/>
        </authorList>
    </citation>
    <scope>NUCLEOTIDE SEQUENCE [LARGE SCALE GENOMIC DNA]</scope>
    <source>
        <strain evidence="1 2">NLAE-zl-C196</strain>
    </source>
</reference>
<dbReference type="EMBL" id="FOIO01000058">
    <property type="protein sequence ID" value="SEU10004.1"/>
    <property type="molecule type" value="Genomic_DNA"/>
</dbReference>
<sequence length="85" mass="9229">MRHKKQKKKGNGRQNVLSIPNSLLQAAGIQPDTDLVIETIPGVILIGEEAPLSTVQQPFVDLFSAMGLTPKEVADVIKKGGFIYE</sequence>
<dbReference type="AlphaFoldDB" id="A0A1I0JI47"/>
<proteinExistence type="predicted"/>
<evidence type="ECO:0000313" key="2">
    <source>
        <dbReference type="Proteomes" id="UP000182121"/>
    </source>
</evidence>
<evidence type="ECO:0000313" key="1">
    <source>
        <dbReference type="EMBL" id="SEU10004.1"/>
    </source>
</evidence>
<gene>
    <name evidence="1" type="ORF">SAMN05216521_105824</name>
</gene>
<name>A0A1I0JI47_9FIRM</name>
<accession>A0A1I0JI47</accession>
<protein>
    <submittedName>
        <fullName evidence="1">Uncharacterized protein</fullName>
    </submittedName>
</protein>
<organism evidence="1 2">
    <name type="scientific">Enterocloster clostridioformis</name>
    <dbReference type="NCBI Taxonomy" id="1531"/>
    <lineage>
        <taxon>Bacteria</taxon>
        <taxon>Bacillati</taxon>
        <taxon>Bacillota</taxon>
        <taxon>Clostridia</taxon>
        <taxon>Lachnospirales</taxon>
        <taxon>Lachnospiraceae</taxon>
        <taxon>Enterocloster</taxon>
    </lineage>
</organism>
<dbReference type="Proteomes" id="UP000182121">
    <property type="component" value="Unassembled WGS sequence"/>
</dbReference>
<comment type="caution">
    <text evidence="1">The sequence shown here is derived from an EMBL/GenBank/DDBJ whole genome shotgun (WGS) entry which is preliminary data.</text>
</comment>
<dbReference type="RefSeq" id="WP_074664023.1">
    <property type="nucleotide sequence ID" value="NZ_FOIO01000058.1"/>
</dbReference>